<organism evidence="2 3">
    <name type="scientific">Ensete ventricosum</name>
    <name type="common">Abyssinian banana</name>
    <name type="synonym">Musa ensete</name>
    <dbReference type="NCBI Taxonomy" id="4639"/>
    <lineage>
        <taxon>Eukaryota</taxon>
        <taxon>Viridiplantae</taxon>
        <taxon>Streptophyta</taxon>
        <taxon>Embryophyta</taxon>
        <taxon>Tracheophyta</taxon>
        <taxon>Spermatophyta</taxon>
        <taxon>Magnoliopsida</taxon>
        <taxon>Liliopsida</taxon>
        <taxon>Zingiberales</taxon>
        <taxon>Musaceae</taxon>
        <taxon>Ensete</taxon>
    </lineage>
</organism>
<sequence length="85" mass="9152">MAGTTFVEQFLHGLVGLHVGLLQHGVDIGVGVVPDDFPDGLDGLPDPKQDYLTSAVDIGDQHHTGRDRLRSEAAKRLSQRLNPSP</sequence>
<feature type="compositionally biased region" description="Basic and acidic residues" evidence="1">
    <location>
        <begin position="59"/>
        <end position="75"/>
    </location>
</feature>
<accession>A0A427AE48</accession>
<evidence type="ECO:0000256" key="1">
    <source>
        <dbReference type="SAM" id="MobiDB-lite"/>
    </source>
</evidence>
<dbReference type="EMBL" id="AMZH03002748">
    <property type="protein sequence ID" value="RRT74535.1"/>
    <property type="molecule type" value="Genomic_DNA"/>
</dbReference>
<comment type="caution">
    <text evidence="2">The sequence shown here is derived from an EMBL/GenBank/DDBJ whole genome shotgun (WGS) entry which is preliminary data.</text>
</comment>
<reference evidence="2 3" key="1">
    <citation type="journal article" date="2014" name="Agronomy (Basel)">
        <title>A Draft Genome Sequence for Ensete ventricosum, the Drought-Tolerant Tree Against Hunger.</title>
        <authorList>
            <person name="Harrison J."/>
            <person name="Moore K.A."/>
            <person name="Paszkiewicz K."/>
            <person name="Jones T."/>
            <person name="Grant M."/>
            <person name="Ambacheew D."/>
            <person name="Muzemil S."/>
            <person name="Studholme D.J."/>
        </authorList>
    </citation>
    <scope>NUCLEOTIDE SEQUENCE [LARGE SCALE GENOMIC DNA]</scope>
</reference>
<feature type="region of interest" description="Disordered" evidence="1">
    <location>
        <begin position="58"/>
        <end position="85"/>
    </location>
</feature>
<protein>
    <submittedName>
        <fullName evidence="2">Uncharacterized protein</fullName>
    </submittedName>
</protein>
<gene>
    <name evidence="2" type="ORF">B296_00032247</name>
</gene>
<feature type="non-terminal residue" evidence="2">
    <location>
        <position position="85"/>
    </location>
</feature>
<dbReference type="AlphaFoldDB" id="A0A427AE48"/>
<name>A0A427AE48_ENSVE</name>
<dbReference type="Proteomes" id="UP000287651">
    <property type="component" value="Unassembled WGS sequence"/>
</dbReference>
<evidence type="ECO:0000313" key="3">
    <source>
        <dbReference type="Proteomes" id="UP000287651"/>
    </source>
</evidence>
<evidence type="ECO:0000313" key="2">
    <source>
        <dbReference type="EMBL" id="RRT74535.1"/>
    </source>
</evidence>
<proteinExistence type="predicted"/>